<keyword evidence="7" id="KW-0547">Nucleotide-binding</keyword>
<evidence type="ECO:0000256" key="6">
    <source>
        <dbReference type="ARBA" id="ARBA00022692"/>
    </source>
</evidence>
<evidence type="ECO:0000256" key="1">
    <source>
        <dbReference type="ARBA" id="ARBA00000085"/>
    </source>
</evidence>
<dbReference type="SUPFAM" id="SSF52172">
    <property type="entry name" value="CheY-like"/>
    <property type="match status" value="1"/>
</dbReference>
<dbReference type="Pfam" id="PF00072">
    <property type="entry name" value="Response_reg"/>
    <property type="match status" value="1"/>
</dbReference>
<dbReference type="EC" id="2.7.13.3" evidence="3"/>
<dbReference type="SMART" id="SM00388">
    <property type="entry name" value="HisKA"/>
    <property type="match status" value="1"/>
</dbReference>
<dbReference type="Gene3D" id="3.40.50.2300">
    <property type="match status" value="1"/>
</dbReference>
<dbReference type="OrthoDB" id="9801651at2"/>
<evidence type="ECO:0000256" key="9">
    <source>
        <dbReference type="ARBA" id="ARBA00022989"/>
    </source>
</evidence>
<dbReference type="AlphaFoldDB" id="A0A6I4T774"/>
<dbReference type="Gene3D" id="3.30.450.20">
    <property type="entry name" value="PAS domain"/>
    <property type="match status" value="1"/>
</dbReference>
<feature type="domain" description="Response regulatory" evidence="15">
    <location>
        <begin position="450"/>
        <end position="568"/>
    </location>
</feature>
<dbReference type="CDD" id="cd00082">
    <property type="entry name" value="HisKA"/>
    <property type="match status" value="1"/>
</dbReference>
<dbReference type="PANTHER" id="PTHR45339:SF1">
    <property type="entry name" value="HYBRID SIGNAL TRANSDUCTION HISTIDINE KINASE J"/>
    <property type="match status" value="1"/>
</dbReference>
<evidence type="ECO:0000256" key="2">
    <source>
        <dbReference type="ARBA" id="ARBA00004651"/>
    </source>
</evidence>
<dbReference type="Pfam" id="PF00512">
    <property type="entry name" value="HisKA"/>
    <property type="match status" value="1"/>
</dbReference>
<evidence type="ECO:0000313" key="19">
    <source>
        <dbReference type="Proteomes" id="UP000438476"/>
    </source>
</evidence>
<keyword evidence="9" id="KW-1133">Transmembrane helix</keyword>
<dbReference type="PROSITE" id="PS50110">
    <property type="entry name" value="RESPONSE_REGULATORY"/>
    <property type="match status" value="1"/>
</dbReference>
<gene>
    <name evidence="18" type="ORF">GRI91_11275</name>
</gene>
<dbReference type="Gene3D" id="1.20.120.160">
    <property type="entry name" value="HPT domain"/>
    <property type="match status" value="1"/>
</dbReference>
<dbReference type="SMART" id="SM00086">
    <property type="entry name" value="PAC"/>
    <property type="match status" value="1"/>
</dbReference>
<dbReference type="InterPro" id="IPR036890">
    <property type="entry name" value="HATPase_C_sf"/>
</dbReference>
<dbReference type="InterPro" id="IPR035965">
    <property type="entry name" value="PAS-like_dom_sf"/>
</dbReference>
<name>A0A6I4T774_9SPHN</name>
<dbReference type="SUPFAM" id="SSF47226">
    <property type="entry name" value="Histidine-containing phosphotransfer domain, HPT domain"/>
    <property type="match status" value="1"/>
</dbReference>
<evidence type="ECO:0000256" key="13">
    <source>
        <dbReference type="PROSITE-ProRule" id="PRU00169"/>
    </source>
</evidence>
<evidence type="ECO:0000256" key="7">
    <source>
        <dbReference type="ARBA" id="ARBA00022741"/>
    </source>
</evidence>
<dbReference type="InterPro" id="IPR000700">
    <property type="entry name" value="PAS-assoc_C"/>
</dbReference>
<keyword evidence="8" id="KW-0067">ATP-binding</keyword>
<dbReference type="InterPro" id="IPR001610">
    <property type="entry name" value="PAC"/>
</dbReference>
<reference evidence="18 19" key="1">
    <citation type="submission" date="2019-12" db="EMBL/GenBank/DDBJ databases">
        <title>Genomic-based taxomic classification of the family Erythrobacteraceae.</title>
        <authorList>
            <person name="Xu L."/>
        </authorList>
    </citation>
    <scope>NUCLEOTIDE SEQUENCE [LARGE SCALE GENOMIC DNA]</scope>
    <source>
        <strain evidence="18 19">LMG 29518</strain>
    </source>
</reference>
<feature type="modified residue" description="4-aspartylphosphate" evidence="13">
    <location>
        <position position="499"/>
    </location>
</feature>
<evidence type="ECO:0000256" key="12">
    <source>
        <dbReference type="PROSITE-ProRule" id="PRU00110"/>
    </source>
</evidence>
<keyword evidence="10" id="KW-0902">Two-component regulatory system</keyword>
<feature type="coiled-coil region" evidence="14">
    <location>
        <begin position="18"/>
        <end position="70"/>
    </location>
</feature>
<feature type="domain" description="PAC" evidence="16">
    <location>
        <begin position="143"/>
        <end position="195"/>
    </location>
</feature>
<keyword evidence="5 13" id="KW-0597">Phosphoprotein</keyword>
<dbReference type="RefSeq" id="WP_160736795.1">
    <property type="nucleotide sequence ID" value="NZ_WTYT01000005.1"/>
</dbReference>
<dbReference type="InterPro" id="IPR001789">
    <property type="entry name" value="Sig_transdc_resp-reg_receiver"/>
</dbReference>
<dbReference type="GO" id="GO:0005886">
    <property type="term" value="C:plasma membrane"/>
    <property type="evidence" value="ECO:0007669"/>
    <property type="project" value="UniProtKB-SubCell"/>
</dbReference>
<evidence type="ECO:0000256" key="4">
    <source>
        <dbReference type="ARBA" id="ARBA00022475"/>
    </source>
</evidence>
<evidence type="ECO:0000313" key="18">
    <source>
        <dbReference type="EMBL" id="MXO66339.1"/>
    </source>
</evidence>
<dbReference type="SUPFAM" id="SSF55874">
    <property type="entry name" value="ATPase domain of HSP90 chaperone/DNA topoisomerase II/histidine kinase"/>
    <property type="match status" value="1"/>
</dbReference>
<dbReference type="InterPro" id="IPR036097">
    <property type="entry name" value="HisK_dim/P_sf"/>
</dbReference>
<keyword evidence="6" id="KW-0812">Transmembrane</keyword>
<dbReference type="PANTHER" id="PTHR45339">
    <property type="entry name" value="HYBRID SIGNAL TRANSDUCTION HISTIDINE KINASE J"/>
    <property type="match status" value="1"/>
</dbReference>
<feature type="domain" description="HPt" evidence="17">
    <location>
        <begin position="596"/>
        <end position="689"/>
    </location>
</feature>
<keyword evidence="4" id="KW-1003">Cell membrane</keyword>
<protein>
    <recommendedName>
        <fullName evidence="3">histidine kinase</fullName>
        <ecNumber evidence="3">2.7.13.3</ecNumber>
    </recommendedName>
</protein>
<evidence type="ECO:0000256" key="14">
    <source>
        <dbReference type="SAM" id="Coils"/>
    </source>
</evidence>
<dbReference type="Pfam" id="PF01627">
    <property type="entry name" value="Hpt"/>
    <property type="match status" value="1"/>
</dbReference>
<evidence type="ECO:0000256" key="11">
    <source>
        <dbReference type="ARBA" id="ARBA00023136"/>
    </source>
</evidence>
<dbReference type="PROSITE" id="PS50894">
    <property type="entry name" value="HPT"/>
    <property type="match status" value="1"/>
</dbReference>
<dbReference type="InterPro" id="IPR008207">
    <property type="entry name" value="Sig_transdc_His_kin_Hpt_dom"/>
</dbReference>
<keyword evidence="19" id="KW-1185">Reference proteome</keyword>
<dbReference type="InterPro" id="IPR011006">
    <property type="entry name" value="CheY-like_superfamily"/>
</dbReference>
<dbReference type="PROSITE" id="PS50113">
    <property type="entry name" value="PAC"/>
    <property type="match status" value="1"/>
</dbReference>
<comment type="caution">
    <text evidence="18">The sequence shown here is derived from an EMBL/GenBank/DDBJ whole genome shotgun (WGS) entry which is preliminary data.</text>
</comment>
<organism evidence="18 19">
    <name type="scientific">Altericroceibacterium endophyticum</name>
    <dbReference type="NCBI Taxonomy" id="1808508"/>
    <lineage>
        <taxon>Bacteria</taxon>
        <taxon>Pseudomonadati</taxon>
        <taxon>Pseudomonadota</taxon>
        <taxon>Alphaproteobacteria</taxon>
        <taxon>Sphingomonadales</taxon>
        <taxon>Erythrobacteraceae</taxon>
        <taxon>Altericroceibacterium</taxon>
    </lineage>
</organism>
<evidence type="ECO:0000259" key="15">
    <source>
        <dbReference type="PROSITE" id="PS50110"/>
    </source>
</evidence>
<accession>A0A6I4T774</accession>
<evidence type="ECO:0000259" key="16">
    <source>
        <dbReference type="PROSITE" id="PS50113"/>
    </source>
</evidence>
<dbReference type="GO" id="GO:0000155">
    <property type="term" value="F:phosphorelay sensor kinase activity"/>
    <property type="evidence" value="ECO:0007669"/>
    <property type="project" value="InterPro"/>
</dbReference>
<dbReference type="EMBL" id="WTYT01000005">
    <property type="protein sequence ID" value="MXO66339.1"/>
    <property type="molecule type" value="Genomic_DNA"/>
</dbReference>
<dbReference type="InterPro" id="IPR003661">
    <property type="entry name" value="HisK_dim/P_dom"/>
</dbReference>
<evidence type="ECO:0000256" key="8">
    <source>
        <dbReference type="ARBA" id="ARBA00022840"/>
    </source>
</evidence>
<keyword evidence="11" id="KW-0472">Membrane</keyword>
<dbReference type="SMART" id="SM00448">
    <property type="entry name" value="REC"/>
    <property type="match status" value="1"/>
</dbReference>
<dbReference type="GO" id="GO:0005524">
    <property type="term" value="F:ATP binding"/>
    <property type="evidence" value="ECO:0007669"/>
    <property type="project" value="UniProtKB-KW"/>
</dbReference>
<dbReference type="Proteomes" id="UP000438476">
    <property type="component" value="Unassembled WGS sequence"/>
</dbReference>
<evidence type="ECO:0000256" key="5">
    <source>
        <dbReference type="ARBA" id="ARBA00022553"/>
    </source>
</evidence>
<dbReference type="InterPro" id="IPR036641">
    <property type="entry name" value="HPT_dom_sf"/>
</dbReference>
<dbReference type="Gene3D" id="1.10.287.130">
    <property type="match status" value="1"/>
</dbReference>
<feature type="modified residue" description="Phosphohistidine" evidence="12">
    <location>
        <position position="635"/>
    </location>
</feature>
<comment type="catalytic activity">
    <reaction evidence="1">
        <text>ATP + protein L-histidine = ADP + protein N-phospho-L-histidine.</text>
        <dbReference type="EC" id="2.7.13.3"/>
    </reaction>
</comment>
<proteinExistence type="predicted"/>
<sequence>MSFNGPDSSSEISAEDRAAILAKRLSRTEAALREAETALEARLRELDTANRELQKREEDLARRLTIENRKLLDAQRTAALATVYWEKGDTYSSSGELGALLGLDADVPITIETATKRLHPLDHIRVFDAYRSFMDDMPDQQSHIFDHRIIRPDGETRWFRWALRKENSDTGEILRIYGSVRDVTEQRSTQREVKALQLRAERRVRDLKQLTGKLTTAKAQAETALQTRDKFLSSMGHYLRTPLSSLTGSLDLLAIEAHNPEEKRRVDVATRSAGQLSALITEMIEEAEGELSEVTLTPVPVNTHTAFQESIAYWQQIHPEASRLTLHLAEDLPAMLMVDPARFRILLDGLIGSCLDSGGDITLQVTWQDALILQTEVQGGHWPASLQRDTGQIEDPGLRFAHRLVRAMGGTIHFPQPSTLQISLPLDLPDPSTTARQDGALSLPDGRTPRVLLAEDTPTNRYVITSQLESLGCETLSVENGQLALDAISREHFDIILMDVMMPVLDGAEATQAIRALPDDRAARTPIIGITAHSLQSERDRLINLGMSACLTKPVRRDDLRVAIASYLTQSDESPTTAESALIDSEAFCQAFLALAPSYRPRLLEAVFQDIETYGRDLHEAALSGDEENMRRAAHSLKGVAGNIGANGLMDSVAQLRRADPAQAAEHWPDVERTIAASVTACGNLFTEKIANQ</sequence>
<evidence type="ECO:0000259" key="17">
    <source>
        <dbReference type="PROSITE" id="PS50894"/>
    </source>
</evidence>
<dbReference type="CDD" id="cd17546">
    <property type="entry name" value="REC_hyHK_CKI1_RcsC-like"/>
    <property type="match status" value="1"/>
</dbReference>
<evidence type="ECO:0000256" key="10">
    <source>
        <dbReference type="ARBA" id="ARBA00023012"/>
    </source>
</evidence>
<keyword evidence="14" id="KW-0175">Coiled coil</keyword>
<dbReference type="SUPFAM" id="SSF55785">
    <property type="entry name" value="PYP-like sensor domain (PAS domain)"/>
    <property type="match status" value="1"/>
</dbReference>
<evidence type="ECO:0000256" key="3">
    <source>
        <dbReference type="ARBA" id="ARBA00012438"/>
    </source>
</evidence>
<comment type="subcellular location">
    <subcellularLocation>
        <location evidence="2">Cell membrane</location>
        <topology evidence="2">Multi-pass membrane protein</topology>
    </subcellularLocation>
</comment>
<dbReference type="SUPFAM" id="SSF47384">
    <property type="entry name" value="Homodimeric domain of signal transducing histidine kinase"/>
    <property type="match status" value="1"/>
</dbReference>